<gene>
    <name evidence="3" type="ORF">EYZ11_005649</name>
</gene>
<comment type="caution">
    <text evidence="3">The sequence shown here is derived from an EMBL/GenBank/DDBJ whole genome shotgun (WGS) entry which is preliminary data.</text>
</comment>
<feature type="compositionally biased region" description="Basic residues" evidence="1">
    <location>
        <begin position="169"/>
        <end position="194"/>
    </location>
</feature>
<evidence type="ECO:0000313" key="4">
    <source>
        <dbReference type="Proteomes" id="UP000308092"/>
    </source>
</evidence>
<reference evidence="3 4" key="1">
    <citation type="submission" date="2019-03" db="EMBL/GenBank/DDBJ databases">
        <title>The genome sequence of a newly discovered highly antifungal drug resistant Aspergillus species, Aspergillus tanneri NIH 1004.</title>
        <authorList>
            <person name="Mounaud S."/>
            <person name="Singh I."/>
            <person name="Joardar V."/>
            <person name="Pakala S."/>
            <person name="Pakala S."/>
            <person name="Venepally P."/>
            <person name="Hoover J."/>
            <person name="Nierman W."/>
            <person name="Chung J."/>
            <person name="Losada L."/>
        </authorList>
    </citation>
    <scope>NUCLEOTIDE SEQUENCE [LARGE SCALE GENOMIC DNA]</scope>
    <source>
        <strain evidence="3 4">NIH1004</strain>
    </source>
</reference>
<dbReference type="InterPro" id="IPR046539">
    <property type="entry name" value="DUF6604"/>
</dbReference>
<dbReference type="VEuPathDB" id="FungiDB:EYZ11_005649"/>
<sequence>MTTYNSYTAYKRDTRHLVYWIIRASNAIIKSLLNLEDDAPSELNTTGLITVPGLLSLSKLIAKHINPIPLTIYRLFQSNPDAEIERSNASYKYFINILTEAFKALGGEDWVSKQKANSDKSEDKENLKQIIFTNKFNVLNLRETKELSEEGDEMSNGEPDKEFKPVAAPRRRQQKKKSGKGKKSRGKKVKKRQKQAGFEERNLDDVPLESYRII</sequence>
<dbReference type="Proteomes" id="UP000308092">
    <property type="component" value="Unassembled WGS sequence"/>
</dbReference>
<feature type="domain" description="DUF6604" evidence="2">
    <location>
        <begin position="9"/>
        <end position="174"/>
    </location>
</feature>
<dbReference type="PANTHER" id="PTHR38795:SF1">
    <property type="entry name" value="DUF6604 DOMAIN-CONTAINING PROTEIN"/>
    <property type="match status" value="1"/>
</dbReference>
<evidence type="ECO:0000259" key="2">
    <source>
        <dbReference type="Pfam" id="PF20253"/>
    </source>
</evidence>
<dbReference type="Pfam" id="PF20253">
    <property type="entry name" value="DUF6604"/>
    <property type="match status" value="1"/>
</dbReference>
<evidence type="ECO:0000313" key="3">
    <source>
        <dbReference type="EMBL" id="THC94887.1"/>
    </source>
</evidence>
<protein>
    <recommendedName>
        <fullName evidence="2">DUF6604 domain-containing protein</fullName>
    </recommendedName>
</protein>
<proteinExistence type="predicted"/>
<dbReference type="EMBL" id="SOSA01000184">
    <property type="protein sequence ID" value="THC94887.1"/>
    <property type="molecule type" value="Genomic_DNA"/>
</dbReference>
<dbReference type="PANTHER" id="PTHR38795">
    <property type="entry name" value="DUF6604 DOMAIN-CONTAINING PROTEIN"/>
    <property type="match status" value="1"/>
</dbReference>
<accession>A0A4S3JJU3</accession>
<dbReference type="AlphaFoldDB" id="A0A4S3JJU3"/>
<feature type="region of interest" description="Disordered" evidence="1">
    <location>
        <begin position="147"/>
        <end position="202"/>
    </location>
</feature>
<keyword evidence="4" id="KW-1185">Reference proteome</keyword>
<evidence type="ECO:0000256" key="1">
    <source>
        <dbReference type="SAM" id="MobiDB-lite"/>
    </source>
</evidence>
<name>A0A4S3JJU3_9EURO</name>
<dbReference type="STRING" id="1220188.A0A4S3JJU3"/>
<organism evidence="3 4">
    <name type="scientific">Aspergillus tanneri</name>
    <dbReference type="NCBI Taxonomy" id="1220188"/>
    <lineage>
        <taxon>Eukaryota</taxon>
        <taxon>Fungi</taxon>
        <taxon>Dikarya</taxon>
        <taxon>Ascomycota</taxon>
        <taxon>Pezizomycotina</taxon>
        <taxon>Eurotiomycetes</taxon>
        <taxon>Eurotiomycetidae</taxon>
        <taxon>Eurotiales</taxon>
        <taxon>Aspergillaceae</taxon>
        <taxon>Aspergillus</taxon>
        <taxon>Aspergillus subgen. Circumdati</taxon>
    </lineage>
</organism>